<proteinExistence type="predicted"/>
<dbReference type="GO" id="GO:0003676">
    <property type="term" value="F:nucleic acid binding"/>
    <property type="evidence" value="ECO:0007669"/>
    <property type="project" value="InterPro"/>
</dbReference>
<evidence type="ECO:0000313" key="8">
    <source>
        <dbReference type="Proteomes" id="UP000230750"/>
    </source>
</evidence>
<dbReference type="InterPro" id="IPR011545">
    <property type="entry name" value="DEAD/DEAH_box_helicase_dom"/>
</dbReference>
<evidence type="ECO:0000256" key="4">
    <source>
        <dbReference type="ARBA" id="ARBA00022840"/>
    </source>
</evidence>
<feature type="compositionally biased region" description="Basic and acidic residues" evidence="5">
    <location>
        <begin position="265"/>
        <end position="275"/>
    </location>
</feature>
<evidence type="ECO:0000256" key="1">
    <source>
        <dbReference type="ARBA" id="ARBA00022741"/>
    </source>
</evidence>
<dbReference type="GO" id="GO:0016787">
    <property type="term" value="F:hydrolase activity"/>
    <property type="evidence" value="ECO:0007669"/>
    <property type="project" value="UniProtKB-KW"/>
</dbReference>
<dbReference type="PANTHER" id="PTHR47961:SF6">
    <property type="entry name" value="DNA-DIRECTED DNA POLYMERASE"/>
    <property type="match status" value="1"/>
</dbReference>
<evidence type="ECO:0000256" key="3">
    <source>
        <dbReference type="ARBA" id="ARBA00022806"/>
    </source>
</evidence>
<evidence type="ECO:0000313" key="7">
    <source>
        <dbReference type="EMBL" id="PIK33251.1"/>
    </source>
</evidence>
<dbReference type="InterPro" id="IPR050474">
    <property type="entry name" value="Hel308_SKI2-like"/>
</dbReference>
<feature type="region of interest" description="Disordered" evidence="5">
    <location>
        <begin position="152"/>
        <end position="175"/>
    </location>
</feature>
<feature type="compositionally biased region" description="Polar residues" evidence="5">
    <location>
        <begin position="233"/>
        <end position="244"/>
    </location>
</feature>
<dbReference type="SMART" id="SM00487">
    <property type="entry name" value="DEXDc"/>
    <property type="match status" value="1"/>
</dbReference>
<gene>
    <name evidence="7" type="ORF">BSL78_29939</name>
</gene>
<dbReference type="STRING" id="307972.A0A2G8JBX8"/>
<dbReference type="PANTHER" id="PTHR47961">
    <property type="entry name" value="DNA POLYMERASE THETA, PUTATIVE (AFU_ORTHOLOGUE AFUA_1G05260)-RELATED"/>
    <property type="match status" value="1"/>
</dbReference>
<feature type="region of interest" description="Disordered" evidence="5">
    <location>
        <begin position="1"/>
        <end position="100"/>
    </location>
</feature>
<evidence type="ECO:0000256" key="5">
    <source>
        <dbReference type="SAM" id="MobiDB-lite"/>
    </source>
</evidence>
<feature type="compositionally biased region" description="Polar residues" evidence="5">
    <location>
        <begin position="254"/>
        <end position="264"/>
    </location>
</feature>
<dbReference type="Pfam" id="PF00270">
    <property type="entry name" value="DEAD"/>
    <property type="match status" value="1"/>
</dbReference>
<dbReference type="CDD" id="cd18026">
    <property type="entry name" value="DEXHc_POLQ-like"/>
    <property type="match status" value="1"/>
</dbReference>
<dbReference type="GO" id="GO:0005524">
    <property type="term" value="F:ATP binding"/>
    <property type="evidence" value="ECO:0007669"/>
    <property type="project" value="UniProtKB-KW"/>
</dbReference>
<dbReference type="SUPFAM" id="SSF52540">
    <property type="entry name" value="P-loop containing nucleoside triphosphate hydrolases"/>
    <property type="match status" value="2"/>
</dbReference>
<keyword evidence="4" id="KW-0067">ATP-binding</keyword>
<keyword evidence="2" id="KW-0378">Hydrolase</keyword>
<feature type="region of interest" description="Disordered" evidence="5">
    <location>
        <begin position="226"/>
        <end position="297"/>
    </location>
</feature>
<dbReference type="EMBL" id="MRZV01002665">
    <property type="protein sequence ID" value="PIK33251.1"/>
    <property type="molecule type" value="Genomic_DNA"/>
</dbReference>
<dbReference type="Gene3D" id="3.40.50.300">
    <property type="entry name" value="P-loop containing nucleotide triphosphate hydrolases"/>
    <property type="match status" value="2"/>
</dbReference>
<dbReference type="AlphaFoldDB" id="A0A2G8JBX8"/>
<keyword evidence="1" id="KW-0547">Nucleotide-binding</keyword>
<dbReference type="FunFam" id="3.40.50.300:FF:000753">
    <property type="entry name" value="Polymerase (DNA directed), theta"/>
    <property type="match status" value="1"/>
</dbReference>
<accession>A0A2G8JBX8</accession>
<feature type="domain" description="Helicase ATP-binding" evidence="6">
    <location>
        <begin position="335"/>
        <end position="510"/>
    </location>
</feature>
<feature type="compositionally biased region" description="Polar residues" evidence="5">
    <location>
        <begin position="40"/>
        <end position="73"/>
    </location>
</feature>
<feature type="compositionally biased region" description="Low complexity" evidence="5">
    <location>
        <begin position="88"/>
        <end position="100"/>
    </location>
</feature>
<dbReference type="InterPro" id="IPR014001">
    <property type="entry name" value="Helicase_ATP-bd"/>
</dbReference>
<dbReference type="PROSITE" id="PS51192">
    <property type="entry name" value="HELICASE_ATP_BIND_1"/>
    <property type="match status" value="1"/>
</dbReference>
<name>A0A2G8JBX8_STIJA</name>
<dbReference type="Proteomes" id="UP000230750">
    <property type="component" value="Unassembled WGS sequence"/>
</dbReference>
<dbReference type="OrthoDB" id="2320933at2759"/>
<keyword evidence="3" id="KW-0347">Helicase</keyword>
<keyword evidence="8" id="KW-1185">Reference proteome</keyword>
<protein>
    <submittedName>
        <fullName evidence="7">Putative DNA polymerase theta-like</fullName>
    </submittedName>
</protein>
<dbReference type="InterPro" id="IPR027417">
    <property type="entry name" value="P-loop_NTPase"/>
</dbReference>
<reference evidence="7 8" key="1">
    <citation type="journal article" date="2017" name="PLoS Biol.">
        <title>The sea cucumber genome provides insights into morphological evolution and visceral regeneration.</title>
        <authorList>
            <person name="Zhang X."/>
            <person name="Sun L."/>
            <person name="Yuan J."/>
            <person name="Sun Y."/>
            <person name="Gao Y."/>
            <person name="Zhang L."/>
            <person name="Li S."/>
            <person name="Dai H."/>
            <person name="Hamel J.F."/>
            <person name="Liu C."/>
            <person name="Yu Y."/>
            <person name="Liu S."/>
            <person name="Lin W."/>
            <person name="Guo K."/>
            <person name="Jin S."/>
            <person name="Xu P."/>
            <person name="Storey K.B."/>
            <person name="Huan P."/>
            <person name="Zhang T."/>
            <person name="Zhou Y."/>
            <person name="Zhang J."/>
            <person name="Lin C."/>
            <person name="Li X."/>
            <person name="Xing L."/>
            <person name="Huo D."/>
            <person name="Sun M."/>
            <person name="Wang L."/>
            <person name="Mercier A."/>
            <person name="Li F."/>
            <person name="Yang H."/>
            <person name="Xiang J."/>
        </authorList>
    </citation>
    <scope>NUCLEOTIDE SEQUENCE [LARGE SCALE GENOMIC DNA]</scope>
    <source>
        <strain evidence="7">Shaxun</strain>
        <tissue evidence="7">Muscle</tissue>
    </source>
</reference>
<comment type="caution">
    <text evidence="7">The sequence shown here is derived from an EMBL/GenBank/DDBJ whole genome shotgun (WGS) entry which is preliminary data.</text>
</comment>
<dbReference type="GO" id="GO:0004386">
    <property type="term" value="F:helicase activity"/>
    <property type="evidence" value="ECO:0007669"/>
    <property type="project" value="UniProtKB-KW"/>
</dbReference>
<evidence type="ECO:0000259" key="6">
    <source>
        <dbReference type="PROSITE" id="PS51192"/>
    </source>
</evidence>
<feature type="compositionally biased region" description="Polar residues" evidence="5">
    <location>
        <begin position="7"/>
        <end position="27"/>
    </location>
</feature>
<sequence length="662" mass="73564">MKRLTETWKQQKQRNQLIKTLPSQNAGHGSGKKRLGQHAISRNSSDASASNQPTRNNAYCGSSDLVNSTTLPKRTSPRLRSKDADGLSSPSSRRLSMESSWTSNISFASDFEIDDDILKHVEQLEADFEQQNVHAKSPNNLDKDNNSAINLEENEENGNNPGPRNPDSGTNIEYKDNTHCNDIIQVVGQNKKCSNSIEDQRESAIRFDRTKAFSFVQSFASGKNQFDKEENATSEVLCQDSQSPESKESHPNHDGSNVNLNCQHENLDGLKKQPLEFDTSPLPLNGQHSPISPPPTSTQECLSLSSWGLPEAVLNQYYLMGVQNMFPWQVQCLRKGKVLQGGNLIYSAPTSAGKTLVAELLVLKKVLESKKKAIIILPFVSVSREKMFYLQNLLQDTNVRVDGFMGSHSPPGGLKSVDVAVCTIEKANSLINRLLEENKLDQLGIIVVDELHMVGDSHRGYLLELLLTKVKYVTSAETNRTSIQIVGMSATLPNLDLLAKWLDADLYSTDFRPVPLTEFVKIGPSLYDSQMSHAKNFDLKYDVQNDEDHIFSLCLETMAMGCGVLIFCPTKNWCEKLAENMARELSRLRGVIPIKSSGFVKASEFLTLKINHEALQDVLEQLKGTPAGLDSTLKKTVPCAVAYHHAGRVFYELVVSDDAYCK</sequence>
<organism evidence="7 8">
    <name type="scientific">Stichopus japonicus</name>
    <name type="common">Sea cucumber</name>
    <dbReference type="NCBI Taxonomy" id="307972"/>
    <lineage>
        <taxon>Eukaryota</taxon>
        <taxon>Metazoa</taxon>
        <taxon>Echinodermata</taxon>
        <taxon>Eleutherozoa</taxon>
        <taxon>Echinozoa</taxon>
        <taxon>Holothuroidea</taxon>
        <taxon>Aspidochirotacea</taxon>
        <taxon>Aspidochirotida</taxon>
        <taxon>Stichopodidae</taxon>
        <taxon>Apostichopus</taxon>
    </lineage>
</organism>
<evidence type="ECO:0000256" key="2">
    <source>
        <dbReference type="ARBA" id="ARBA00022801"/>
    </source>
</evidence>